<dbReference type="AlphaFoldDB" id="A0A1C4YDW9"/>
<dbReference type="PANTHER" id="PTHR46797:SF1">
    <property type="entry name" value="METHYLPHOSPHONATE SYNTHASE"/>
    <property type="match status" value="1"/>
</dbReference>
<sequence length="396" mass="41951">MVTKPDTIGARIRYWRMRRGGMTQAVLAGLAGVTQSYVSQVESGRKTIDRRSTLVALAAALQVTVADLLGQGTEPGDPARESAAECVPAIWSALIEIEDGERRPSTYTAERLTAEIARAEQLRTSCNYPAMARLLPALLLEAAAVGGTALVQVAYQAATCLRNLGYRHLALNAARLSGAVAEQADDPAWIAASRFAYAQSLPIESAPVAARAADRSLAELQVDASDERVRQMLGQLHLSAALTSSVSGRLDVARDHLAEAAREAATLGDPVDGAGFNGCGFGPTNVGLWEMSIAAEQGESGRVIELSKTVRPQVLAASIRQQSYWLDLGRALADGGRRDVEALAAFVQAERAAPIPFAINPLARDAVVTLAQRAQRRAIPDDLRLLAGRIGISLAA</sequence>
<dbReference type="SMART" id="SM00530">
    <property type="entry name" value="HTH_XRE"/>
    <property type="match status" value="1"/>
</dbReference>
<reference evidence="4" key="1">
    <citation type="submission" date="2016-06" db="EMBL/GenBank/DDBJ databases">
        <authorList>
            <person name="Varghese N."/>
            <person name="Submissions Spin"/>
        </authorList>
    </citation>
    <scope>NUCLEOTIDE SEQUENCE [LARGE SCALE GENOMIC DNA]</scope>
    <source>
        <strain evidence="4">DSM 45160</strain>
    </source>
</reference>
<proteinExistence type="predicted"/>
<dbReference type="CDD" id="cd00093">
    <property type="entry name" value="HTH_XRE"/>
    <property type="match status" value="1"/>
</dbReference>
<evidence type="ECO:0000313" key="4">
    <source>
        <dbReference type="Proteomes" id="UP000198224"/>
    </source>
</evidence>
<organism evidence="3 4">
    <name type="scientific">Micromonospora chokoriensis</name>
    <dbReference type="NCBI Taxonomy" id="356851"/>
    <lineage>
        <taxon>Bacteria</taxon>
        <taxon>Bacillati</taxon>
        <taxon>Actinomycetota</taxon>
        <taxon>Actinomycetes</taxon>
        <taxon>Micromonosporales</taxon>
        <taxon>Micromonosporaceae</taxon>
        <taxon>Micromonospora</taxon>
    </lineage>
</organism>
<accession>A0A1C4YDW9</accession>
<evidence type="ECO:0000259" key="2">
    <source>
        <dbReference type="PROSITE" id="PS50943"/>
    </source>
</evidence>
<dbReference type="Pfam" id="PF13560">
    <property type="entry name" value="HTH_31"/>
    <property type="match status" value="1"/>
</dbReference>
<dbReference type="SUPFAM" id="SSF47413">
    <property type="entry name" value="lambda repressor-like DNA-binding domains"/>
    <property type="match status" value="1"/>
</dbReference>
<protein>
    <submittedName>
        <fullName evidence="3">Transcriptional regulator, contains XRE-family HTH domain</fullName>
    </submittedName>
</protein>
<dbReference type="GO" id="GO:0005829">
    <property type="term" value="C:cytosol"/>
    <property type="evidence" value="ECO:0007669"/>
    <property type="project" value="TreeGrafter"/>
</dbReference>
<keyword evidence="1" id="KW-0238">DNA-binding</keyword>
<dbReference type="EMBL" id="LT607409">
    <property type="protein sequence ID" value="SCF18927.1"/>
    <property type="molecule type" value="Genomic_DNA"/>
</dbReference>
<dbReference type="InterPro" id="IPR010982">
    <property type="entry name" value="Lambda_DNA-bd_dom_sf"/>
</dbReference>
<dbReference type="GO" id="GO:0003700">
    <property type="term" value="F:DNA-binding transcription factor activity"/>
    <property type="evidence" value="ECO:0007669"/>
    <property type="project" value="TreeGrafter"/>
</dbReference>
<dbReference type="Proteomes" id="UP000198224">
    <property type="component" value="Chromosome I"/>
</dbReference>
<evidence type="ECO:0000313" key="3">
    <source>
        <dbReference type="EMBL" id="SCF18927.1"/>
    </source>
</evidence>
<dbReference type="GO" id="GO:0003677">
    <property type="term" value="F:DNA binding"/>
    <property type="evidence" value="ECO:0007669"/>
    <property type="project" value="UniProtKB-KW"/>
</dbReference>
<evidence type="ECO:0000256" key="1">
    <source>
        <dbReference type="ARBA" id="ARBA00023125"/>
    </source>
</evidence>
<keyword evidence="4" id="KW-1185">Reference proteome</keyword>
<dbReference type="InterPro" id="IPR050807">
    <property type="entry name" value="TransReg_Diox_bact_type"/>
</dbReference>
<dbReference type="PROSITE" id="PS50943">
    <property type="entry name" value="HTH_CROC1"/>
    <property type="match status" value="1"/>
</dbReference>
<gene>
    <name evidence="3" type="ORF">GA0070612_4616</name>
</gene>
<dbReference type="Gene3D" id="1.10.260.40">
    <property type="entry name" value="lambda repressor-like DNA-binding domains"/>
    <property type="match status" value="1"/>
</dbReference>
<name>A0A1C4YDW9_9ACTN</name>
<feature type="domain" description="HTH cro/C1-type" evidence="2">
    <location>
        <begin position="12"/>
        <end position="68"/>
    </location>
</feature>
<dbReference type="InterPro" id="IPR001387">
    <property type="entry name" value="Cro/C1-type_HTH"/>
</dbReference>
<dbReference type="PANTHER" id="PTHR46797">
    <property type="entry name" value="HTH-TYPE TRANSCRIPTIONAL REGULATOR"/>
    <property type="match status" value="1"/>
</dbReference>
<dbReference type="RefSeq" id="WP_088989795.1">
    <property type="nucleotide sequence ID" value="NZ_LT607409.1"/>
</dbReference>